<feature type="domain" description="HTH crp-type" evidence="4">
    <location>
        <begin position="163"/>
        <end position="231"/>
    </location>
</feature>
<dbReference type="Pfam" id="PF13545">
    <property type="entry name" value="HTH_Crp_2"/>
    <property type="match status" value="1"/>
</dbReference>
<dbReference type="STRING" id="768710.DesyoDRAFT_3515"/>
<dbReference type="InterPro" id="IPR018490">
    <property type="entry name" value="cNMP-bd_dom_sf"/>
</dbReference>
<protein>
    <submittedName>
        <fullName evidence="5">cAMP-binding protein</fullName>
    </submittedName>
</protein>
<dbReference type="EMBL" id="CM001441">
    <property type="protein sequence ID" value="EHQ90522.1"/>
    <property type="molecule type" value="Genomic_DNA"/>
</dbReference>
<dbReference type="Gene3D" id="2.60.120.10">
    <property type="entry name" value="Jelly Rolls"/>
    <property type="match status" value="1"/>
</dbReference>
<keyword evidence="3" id="KW-0804">Transcription</keyword>
<dbReference type="PROSITE" id="PS51063">
    <property type="entry name" value="HTH_CRP_2"/>
    <property type="match status" value="1"/>
</dbReference>
<keyword evidence="1" id="KW-0805">Transcription regulation</keyword>
<dbReference type="OrthoDB" id="3176638at2"/>
<evidence type="ECO:0000313" key="6">
    <source>
        <dbReference type="Proteomes" id="UP000005104"/>
    </source>
</evidence>
<evidence type="ECO:0000256" key="1">
    <source>
        <dbReference type="ARBA" id="ARBA00023015"/>
    </source>
</evidence>
<dbReference type="GO" id="GO:0003677">
    <property type="term" value="F:DNA binding"/>
    <property type="evidence" value="ECO:0007669"/>
    <property type="project" value="UniProtKB-KW"/>
</dbReference>
<dbReference type="HOGENOM" id="CLU_075053_4_1_9"/>
<gene>
    <name evidence="5" type="ORF">DesyoDRAFT_3515</name>
</gene>
<dbReference type="AlphaFoldDB" id="H5XWL4"/>
<reference evidence="5 6" key="1">
    <citation type="submission" date="2011-11" db="EMBL/GenBank/DDBJ databases">
        <title>The Noncontiguous Finished genome of Desulfosporosinus youngiae DSM 17734.</title>
        <authorList>
            <consortium name="US DOE Joint Genome Institute (JGI-PGF)"/>
            <person name="Lucas S."/>
            <person name="Han J."/>
            <person name="Lapidus A."/>
            <person name="Cheng J.-F."/>
            <person name="Goodwin L."/>
            <person name="Pitluck S."/>
            <person name="Peters L."/>
            <person name="Ovchinnikova G."/>
            <person name="Lu M."/>
            <person name="Land M.L."/>
            <person name="Hauser L."/>
            <person name="Pester M."/>
            <person name="Spring S."/>
            <person name="Ollivier B."/>
            <person name="Rattei T."/>
            <person name="Klenk H.-P."/>
            <person name="Wagner M."/>
            <person name="Loy A."/>
            <person name="Woyke T.J."/>
        </authorList>
    </citation>
    <scope>NUCLEOTIDE SEQUENCE [LARGE SCALE GENOMIC DNA]</scope>
    <source>
        <strain evidence="5 6">DSM 17734</strain>
    </source>
</reference>
<dbReference type="GO" id="GO:0006355">
    <property type="term" value="P:regulation of DNA-templated transcription"/>
    <property type="evidence" value="ECO:0007669"/>
    <property type="project" value="InterPro"/>
</dbReference>
<dbReference type="InterPro" id="IPR012318">
    <property type="entry name" value="HTH_CRP"/>
</dbReference>
<evidence type="ECO:0000259" key="4">
    <source>
        <dbReference type="PROSITE" id="PS51063"/>
    </source>
</evidence>
<evidence type="ECO:0000256" key="2">
    <source>
        <dbReference type="ARBA" id="ARBA00023125"/>
    </source>
</evidence>
<keyword evidence="6" id="KW-1185">Reference proteome</keyword>
<keyword evidence="2" id="KW-0238">DNA-binding</keyword>
<organism evidence="5 6">
    <name type="scientific">Desulfosporosinus youngiae DSM 17734</name>
    <dbReference type="NCBI Taxonomy" id="768710"/>
    <lineage>
        <taxon>Bacteria</taxon>
        <taxon>Bacillati</taxon>
        <taxon>Bacillota</taxon>
        <taxon>Clostridia</taxon>
        <taxon>Eubacteriales</taxon>
        <taxon>Desulfitobacteriaceae</taxon>
        <taxon>Desulfosporosinus</taxon>
    </lineage>
</organism>
<dbReference type="eggNOG" id="COG0664">
    <property type="taxonomic scope" value="Bacteria"/>
</dbReference>
<dbReference type="InterPro" id="IPR014710">
    <property type="entry name" value="RmlC-like_jellyroll"/>
</dbReference>
<sequence length="231" mass="26237">MKSEKPYQKYLALIKDHPLFRGLREEEIPGLLDYLSAAVETIEAGTPINTVGSRGDDSVRSCCILAGCAQHIKYDVRGKCSILEYIVSGSLLGCSQAFAGMPCQISSIVAAEKCICLYLDLKKLDRGNGESWDSLSRLSLNLIRILAEQNQRMLQKMDIVAHRTLREKILTYLSQERDKQQSDTIYIPFSRQEMADFLYVERSSLSTELGKLRQEGLLKFHHNHFQFTINK</sequence>
<accession>H5XWL4</accession>
<proteinExistence type="predicted"/>
<dbReference type="RefSeq" id="WP_007784957.1">
    <property type="nucleotide sequence ID" value="NZ_CM001441.1"/>
</dbReference>
<dbReference type="SUPFAM" id="SSF51206">
    <property type="entry name" value="cAMP-binding domain-like"/>
    <property type="match status" value="1"/>
</dbReference>
<name>H5XWL4_9FIRM</name>
<dbReference type="Proteomes" id="UP000005104">
    <property type="component" value="Chromosome"/>
</dbReference>
<evidence type="ECO:0000313" key="5">
    <source>
        <dbReference type="EMBL" id="EHQ90522.1"/>
    </source>
</evidence>
<evidence type="ECO:0000256" key="3">
    <source>
        <dbReference type="ARBA" id="ARBA00023163"/>
    </source>
</evidence>
<dbReference type="InterPro" id="IPR036390">
    <property type="entry name" value="WH_DNA-bd_sf"/>
</dbReference>
<dbReference type="SUPFAM" id="SSF46785">
    <property type="entry name" value="Winged helix' DNA-binding domain"/>
    <property type="match status" value="1"/>
</dbReference>